<dbReference type="Proteomes" id="UP000887567">
    <property type="component" value="Unplaced"/>
</dbReference>
<name>A0A913XXC2_EXADI</name>
<feature type="domain" description="Integrase catalytic" evidence="1">
    <location>
        <begin position="1"/>
        <end position="121"/>
    </location>
</feature>
<organism evidence="2 3">
    <name type="scientific">Exaiptasia diaphana</name>
    <name type="common">Tropical sea anemone</name>
    <name type="synonym">Aiptasia pulchella</name>
    <dbReference type="NCBI Taxonomy" id="2652724"/>
    <lineage>
        <taxon>Eukaryota</taxon>
        <taxon>Metazoa</taxon>
        <taxon>Cnidaria</taxon>
        <taxon>Anthozoa</taxon>
        <taxon>Hexacorallia</taxon>
        <taxon>Actiniaria</taxon>
        <taxon>Aiptasiidae</taxon>
        <taxon>Exaiptasia</taxon>
    </lineage>
</organism>
<dbReference type="GO" id="GO:0015074">
    <property type="term" value="P:DNA integration"/>
    <property type="evidence" value="ECO:0007669"/>
    <property type="project" value="InterPro"/>
</dbReference>
<dbReference type="InterPro" id="IPR036397">
    <property type="entry name" value="RNaseH_sf"/>
</dbReference>
<sequence>MSIDQEFPTVPAPPMVLPLSSMAENVSQFTDFMAKNGVRYITTAPYHPASNGQAERYFQTFKQAYRAGHGSLSQKMPNFLLQYRHSPNGTTRCSQAQLMFGRPLRTRLDLISPNDAFQRKRNDQALHLSIAIQIVS</sequence>
<dbReference type="PANTHER" id="PTHR37984:SF13">
    <property type="entry name" value="RIBONUCLEASE H"/>
    <property type="match status" value="1"/>
</dbReference>
<evidence type="ECO:0000313" key="2">
    <source>
        <dbReference type="EnsemblMetazoa" id="XP_020910694.1"/>
    </source>
</evidence>
<dbReference type="AlphaFoldDB" id="A0A913XXC2"/>
<dbReference type="GO" id="GO:0003676">
    <property type="term" value="F:nucleic acid binding"/>
    <property type="evidence" value="ECO:0007669"/>
    <property type="project" value="InterPro"/>
</dbReference>
<accession>A0A913XXC2</accession>
<proteinExistence type="predicted"/>
<protein>
    <recommendedName>
        <fullName evidence="1">Integrase catalytic domain-containing protein</fullName>
    </recommendedName>
</protein>
<evidence type="ECO:0000259" key="1">
    <source>
        <dbReference type="PROSITE" id="PS50994"/>
    </source>
</evidence>
<dbReference type="EnsemblMetazoa" id="XM_021055035.1">
    <property type="protein sequence ID" value="XP_020910694.1"/>
    <property type="gene ID" value="LOC110248502"/>
</dbReference>
<dbReference type="InterPro" id="IPR012337">
    <property type="entry name" value="RNaseH-like_sf"/>
</dbReference>
<dbReference type="GeneID" id="110248502"/>
<dbReference type="OrthoDB" id="5988665at2759"/>
<dbReference type="SUPFAM" id="SSF53098">
    <property type="entry name" value="Ribonuclease H-like"/>
    <property type="match status" value="1"/>
</dbReference>
<dbReference type="KEGG" id="epa:110248502"/>
<dbReference type="PANTHER" id="PTHR37984">
    <property type="entry name" value="PROTEIN CBG26694"/>
    <property type="match status" value="1"/>
</dbReference>
<dbReference type="OMA" id="AKLMFAR"/>
<dbReference type="RefSeq" id="XP_020910694.1">
    <property type="nucleotide sequence ID" value="XM_021055035.1"/>
</dbReference>
<dbReference type="PROSITE" id="PS50994">
    <property type="entry name" value="INTEGRASE"/>
    <property type="match status" value="1"/>
</dbReference>
<dbReference type="InterPro" id="IPR001584">
    <property type="entry name" value="Integrase_cat-core"/>
</dbReference>
<evidence type="ECO:0000313" key="3">
    <source>
        <dbReference type="Proteomes" id="UP000887567"/>
    </source>
</evidence>
<reference evidence="2" key="1">
    <citation type="submission" date="2022-11" db="UniProtKB">
        <authorList>
            <consortium name="EnsemblMetazoa"/>
        </authorList>
    </citation>
    <scope>IDENTIFICATION</scope>
</reference>
<dbReference type="InterPro" id="IPR050951">
    <property type="entry name" value="Retrovirus_Pol_polyprotein"/>
</dbReference>
<keyword evidence="3" id="KW-1185">Reference proteome</keyword>
<dbReference type="Gene3D" id="3.30.420.10">
    <property type="entry name" value="Ribonuclease H-like superfamily/Ribonuclease H"/>
    <property type="match status" value="1"/>
</dbReference>